<evidence type="ECO:0000313" key="4">
    <source>
        <dbReference type="Proteomes" id="UP000282460"/>
    </source>
</evidence>
<dbReference type="Proteomes" id="UP000282460">
    <property type="component" value="Unassembled WGS sequence"/>
</dbReference>
<dbReference type="OrthoDB" id="5084290at2"/>
<feature type="transmembrane region" description="Helical" evidence="1">
    <location>
        <begin position="51"/>
        <end position="70"/>
    </location>
</feature>
<feature type="domain" description="LysM" evidence="2">
    <location>
        <begin position="88"/>
        <end position="137"/>
    </location>
</feature>
<keyword evidence="1" id="KW-1133">Transmembrane helix</keyword>
<evidence type="ECO:0000259" key="2">
    <source>
        <dbReference type="SMART" id="SM00257"/>
    </source>
</evidence>
<organism evidence="3 4">
    <name type="scientific">Mycetocola zhadangensis</name>
    <dbReference type="NCBI Taxonomy" id="1164595"/>
    <lineage>
        <taxon>Bacteria</taxon>
        <taxon>Bacillati</taxon>
        <taxon>Actinomycetota</taxon>
        <taxon>Actinomycetes</taxon>
        <taxon>Micrococcales</taxon>
        <taxon>Microbacteriaceae</taxon>
        <taxon>Mycetocola</taxon>
    </lineage>
</organism>
<evidence type="ECO:0000256" key="1">
    <source>
        <dbReference type="SAM" id="Phobius"/>
    </source>
</evidence>
<dbReference type="InterPro" id="IPR036779">
    <property type="entry name" value="LysM_dom_sf"/>
</dbReference>
<dbReference type="SMART" id="SM00257">
    <property type="entry name" value="LysM"/>
    <property type="match status" value="1"/>
</dbReference>
<evidence type="ECO:0000313" key="3">
    <source>
        <dbReference type="EMBL" id="RLQ81548.1"/>
    </source>
</evidence>
<name>A0A3L7ITF0_9MICO</name>
<comment type="caution">
    <text evidence="3">The sequence shown here is derived from an EMBL/GenBank/DDBJ whole genome shotgun (WGS) entry which is preliminary data.</text>
</comment>
<keyword evidence="1" id="KW-0472">Membrane</keyword>
<keyword evidence="1" id="KW-0812">Transmembrane</keyword>
<protein>
    <submittedName>
        <fullName evidence="3">LysM peptidoglycan-binding domain-containing protein</fullName>
    </submittedName>
</protein>
<keyword evidence="4" id="KW-1185">Reference proteome</keyword>
<dbReference type="RefSeq" id="WP_121660410.1">
    <property type="nucleotide sequence ID" value="NZ_BMEK01000003.1"/>
</dbReference>
<dbReference type="EMBL" id="RCWJ01000004">
    <property type="protein sequence ID" value="RLQ81548.1"/>
    <property type="molecule type" value="Genomic_DNA"/>
</dbReference>
<proteinExistence type="predicted"/>
<accession>A0A3L7ITF0</accession>
<dbReference type="Gene3D" id="3.10.350.10">
    <property type="entry name" value="LysM domain"/>
    <property type="match status" value="1"/>
</dbReference>
<sequence length="143" mass="14722">MSTAVITPIRPNVRSGAPAALRPTVVDAAAAAHPSSARPSGRIRLTRRGRVVFTTLAAAPLIAVAAWFGLGGGSAIASSSSSSATFDYVTVEYGDSLWTIAGSIAPEADPRDVIADVMSLNQLETSTVVPGQRIALPERYTAS</sequence>
<dbReference type="Pfam" id="PF01476">
    <property type="entry name" value="LysM"/>
    <property type="match status" value="1"/>
</dbReference>
<dbReference type="AlphaFoldDB" id="A0A3L7ITF0"/>
<gene>
    <name evidence="3" type="ORF">D9V28_12970</name>
</gene>
<dbReference type="InterPro" id="IPR018392">
    <property type="entry name" value="LysM"/>
</dbReference>
<reference evidence="3 4" key="1">
    <citation type="submission" date="2018-10" db="EMBL/GenBank/DDBJ databases">
        <authorList>
            <person name="Li J."/>
        </authorList>
    </citation>
    <scope>NUCLEOTIDE SEQUENCE [LARGE SCALE GENOMIC DNA]</scope>
    <source>
        <strain evidence="3 4">ZD1-4</strain>
    </source>
</reference>